<dbReference type="EMBL" id="UOEF01000246">
    <property type="protein sequence ID" value="VAV97478.1"/>
    <property type="molecule type" value="Genomic_DNA"/>
</dbReference>
<proteinExistence type="predicted"/>
<dbReference type="InterPro" id="IPR052042">
    <property type="entry name" value="Tail_sheath_structural"/>
</dbReference>
<dbReference type="PANTHER" id="PTHR35861">
    <property type="match status" value="1"/>
</dbReference>
<dbReference type="PANTHER" id="PTHR35861:SF2">
    <property type="entry name" value="FELS-2 PROPHAGE PROTEIN"/>
    <property type="match status" value="1"/>
</dbReference>
<gene>
    <name evidence="1" type="ORF">MNBD_ALPHA04-1387</name>
</gene>
<sequence length="546" mass="58977">MPYPGVDIKARPPVTGFAPTRADIALFVGLVGRRPEPLPGEIDRFLKQSDFAGSGPFARTPEMVEALLDIPVPVESWDMFDALFAWDERPVELDSLEQIPCRLGLAVRSFFEEGGAKAYIVRTGDPLPLISDNDDPEAAREEYRKLISWANIAPPDDADQRVPLISGFDNKGSPPSVHDPATWTGSSHILGVEDAAMVVLPDLPDLIAGPSRIIPLVFEPDDIDEQFRDCAPLIPGISLQERQANRDYSAPRLDLSAYGDWARAIRQILTMMNGSGGAAHRRDVMMVASLPLPDLGDPEIPQDSQNWPLALLTKSLDDFDGRPLLDQSLAGSARLQLCYPWVTTAASESQPENAEGGEGLIAGAIARTSLNHGAFASTTGPMISQIQSTVPVLATSNIQKGVIGTTYDWLGACLNLIGRKHGQYQCLSDATSSPTAAWQAGPVSRTMAILLRNAREIGQSHFFGVSGPESWAALEREMENLLFSLWQAGALSGANPAAAYDVQCNRNSMTQYDIDNGRLIALISFTPAQTIERINVSLTLGNGGQP</sequence>
<dbReference type="AlphaFoldDB" id="A0A3B0SAE3"/>
<name>A0A3B0SAE3_9ZZZZ</name>
<reference evidence="1" key="1">
    <citation type="submission" date="2018-06" db="EMBL/GenBank/DDBJ databases">
        <authorList>
            <person name="Zhirakovskaya E."/>
        </authorList>
    </citation>
    <scope>NUCLEOTIDE SEQUENCE</scope>
</reference>
<organism evidence="1">
    <name type="scientific">hydrothermal vent metagenome</name>
    <dbReference type="NCBI Taxonomy" id="652676"/>
    <lineage>
        <taxon>unclassified sequences</taxon>
        <taxon>metagenomes</taxon>
        <taxon>ecological metagenomes</taxon>
    </lineage>
</organism>
<evidence type="ECO:0008006" key="2">
    <source>
        <dbReference type="Google" id="ProtNLM"/>
    </source>
</evidence>
<protein>
    <recommendedName>
        <fullName evidence="2">Phage tail sheath protein FI</fullName>
    </recommendedName>
</protein>
<accession>A0A3B0SAE3</accession>
<evidence type="ECO:0000313" key="1">
    <source>
        <dbReference type="EMBL" id="VAV97478.1"/>
    </source>
</evidence>